<gene>
    <name evidence="11" type="ORF">DR864_15475</name>
</gene>
<feature type="binding site" description="covalent" evidence="8">
    <location>
        <position position="81"/>
    </location>
    <ligand>
        <name>heme c</name>
        <dbReference type="ChEBI" id="CHEBI:61717"/>
        <label>1</label>
    </ligand>
</feature>
<keyword evidence="6" id="KW-0560">Oxidoreductase</keyword>
<dbReference type="InterPro" id="IPR051395">
    <property type="entry name" value="Cytochrome_c_Peroxidase/MauG"/>
</dbReference>
<keyword evidence="12" id="KW-1185">Reference proteome</keyword>
<keyword evidence="7 9" id="KW-0408">Iron</keyword>
<evidence type="ECO:0000259" key="10">
    <source>
        <dbReference type="PROSITE" id="PS51007"/>
    </source>
</evidence>
<comment type="cofactor">
    <cofactor evidence="8">
        <name>heme</name>
        <dbReference type="ChEBI" id="CHEBI:30413"/>
    </cofactor>
    <text evidence="8">Binds 2 heme groups.</text>
</comment>
<evidence type="ECO:0000256" key="7">
    <source>
        <dbReference type="ARBA" id="ARBA00023004"/>
    </source>
</evidence>
<accession>A0A344TK79</accession>
<feature type="binding site" description="covalent" evidence="8">
    <location>
        <position position="261"/>
    </location>
    <ligand>
        <name>heme c</name>
        <dbReference type="ChEBI" id="CHEBI:61717"/>
        <label>2</label>
    </ligand>
</feature>
<dbReference type="InterPro" id="IPR009056">
    <property type="entry name" value="Cyt_c-like_dom"/>
</dbReference>
<dbReference type="GO" id="GO:0009055">
    <property type="term" value="F:electron transfer activity"/>
    <property type="evidence" value="ECO:0007669"/>
    <property type="project" value="InterPro"/>
</dbReference>
<dbReference type="Pfam" id="PF03150">
    <property type="entry name" value="CCP_MauG"/>
    <property type="match status" value="1"/>
</dbReference>
<keyword evidence="4" id="KW-0732">Signal</keyword>
<evidence type="ECO:0000256" key="4">
    <source>
        <dbReference type="ARBA" id="ARBA00022729"/>
    </source>
</evidence>
<evidence type="ECO:0000313" key="12">
    <source>
        <dbReference type="Proteomes" id="UP000251993"/>
    </source>
</evidence>
<feature type="domain" description="Cytochrome c" evidence="10">
    <location>
        <begin position="247"/>
        <end position="372"/>
    </location>
</feature>
<dbReference type="GO" id="GO:0004130">
    <property type="term" value="F:cytochrome-c peroxidase activity"/>
    <property type="evidence" value="ECO:0007669"/>
    <property type="project" value="TreeGrafter"/>
</dbReference>
<organism evidence="11 12">
    <name type="scientific">Runella rosea</name>
    <dbReference type="NCBI Taxonomy" id="2259595"/>
    <lineage>
        <taxon>Bacteria</taxon>
        <taxon>Pseudomonadati</taxon>
        <taxon>Bacteroidota</taxon>
        <taxon>Cytophagia</taxon>
        <taxon>Cytophagales</taxon>
        <taxon>Spirosomataceae</taxon>
        <taxon>Runella</taxon>
    </lineage>
</organism>
<dbReference type="PANTHER" id="PTHR30600">
    <property type="entry name" value="CYTOCHROME C PEROXIDASE-RELATED"/>
    <property type="match status" value="1"/>
</dbReference>
<keyword evidence="11" id="KW-0575">Peroxidase</keyword>
<proteinExistence type="predicted"/>
<comment type="subcellular location">
    <subcellularLocation>
        <location evidence="1">Periplasm</location>
    </subcellularLocation>
</comment>
<dbReference type="GO" id="GO:0020037">
    <property type="term" value="F:heme binding"/>
    <property type="evidence" value="ECO:0007669"/>
    <property type="project" value="InterPro"/>
</dbReference>
<dbReference type="InterPro" id="IPR004852">
    <property type="entry name" value="Di-haem_cyt_c_peroxidsae"/>
</dbReference>
<comment type="PTM">
    <text evidence="8">Binds 2 heme groups per subunit.</text>
</comment>
<dbReference type="Gene3D" id="1.10.760.10">
    <property type="entry name" value="Cytochrome c-like domain"/>
    <property type="match status" value="2"/>
</dbReference>
<evidence type="ECO:0000256" key="1">
    <source>
        <dbReference type="ARBA" id="ARBA00004418"/>
    </source>
</evidence>
<evidence type="ECO:0000256" key="3">
    <source>
        <dbReference type="ARBA" id="ARBA00022723"/>
    </source>
</evidence>
<evidence type="ECO:0000256" key="2">
    <source>
        <dbReference type="ARBA" id="ARBA00022617"/>
    </source>
</evidence>
<dbReference type="InterPro" id="IPR036909">
    <property type="entry name" value="Cyt_c-like_dom_sf"/>
</dbReference>
<feature type="binding site" description="axial binding residue" evidence="9">
    <location>
        <position position="265"/>
    </location>
    <ligand>
        <name>heme c</name>
        <dbReference type="ChEBI" id="CHEBI:61717"/>
        <label>2</label>
    </ligand>
    <ligandPart>
        <name>Fe</name>
        <dbReference type="ChEBI" id="CHEBI:18248"/>
    </ligandPart>
</feature>
<evidence type="ECO:0000256" key="9">
    <source>
        <dbReference type="PIRSR" id="PIRSR000294-2"/>
    </source>
</evidence>
<dbReference type="KEGG" id="run:DR864_15475"/>
<dbReference type="RefSeq" id="WP_114067830.1">
    <property type="nucleotide sequence ID" value="NZ_CP030850.1"/>
</dbReference>
<dbReference type="PROSITE" id="PS51007">
    <property type="entry name" value="CYTC"/>
    <property type="match status" value="2"/>
</dbReference>
<dbReference type="Proteomes" id="UP000251993">
    <property type="component" value="Chromosome"/>
</dbReference>
<keyword evidence="3 9" id="KW-0479">Metal-binding</keyword>
<dbReference type="InterPro" id="IPR026259">
    <property type="entry name" value="MauG/Cytc_peroxidase"/>
</dbReference>
<feature type="binding site" description="covalent" evidence="8">
    <location>
        <position position="84"/>
    </location>
    <ligand>
        <name>heme c</name>
        <dbReference type="ChEBI" id="CHEBI:61717"/>
        <label>1</label>
    </ligand>
</feature>
<sequence length="395" mass="44052">MNKRALRPWMAVALWMMVTVWGCGEEQTQKKIVEQDDIRKLAALPTEVPFPADNAPSDEKVALGRLLFFDPILSGHRDVACATCHHPEFGFAESLELSIGANGRGMGSKRTFNVPNDIPFVKRNSQTILNAAFNGVTLAATAINPSNAPMFWDVRVKSLENQALEPIKALEEMRGHQYVSEAALDSVVNRLRKNKEYQALFRAAFPMESPITVENMAKAIAAYERTLVGGNSRFDQYLRGDKNALSINEVDGMQAFLKSGCAKCHNGPMLSDYQLHALGVADNDKLPQSDAGVDNQYKFRTPSLRNLRYTAPYMHSGTLKTLEHVLEFYEDLAGDKIRNPKVKKEQLDPIVENLKVDFKDISLIVEFLNTLNDDQFDRSVPQRVPSGLKPGGNLN</sequence>
<dbReference type="OrthoDB" id="9805202at2"/>
<evidence type="ECO:0000256" key="8">
    <source>
        <dbReference type="PIRSR" id="PIRSR000294-1"/>
    </source>
</evidence>
<feature type="domain" description="Cytochrome c" evidence="10">
    <location>
        <begin position="59"/>
        <end position="195"/>
    </location>
</feature>
<reference evidence="11 12" key="1">
    <citation type="submission" date="2018-07" db="EMBL/GenBank/DDBJ databases">
        <title>Genome sequencing of Runella.</title>
        <authorList>
            <person name="Baek M.-G."/>
            <person name="Yi H."/>
        </authorList>
    </citation>
    <scope>NUCLEOTIDE SEQUENCE [LARGE SCALE GENOMIC DNA]</scope>
    <source>
        <strain evidence="11 12">HYN0085</strain>
    </source>
</reference>
<dbReference type="EMBL" id="CP030850">
    <property type="protein sequence ID" value="AXE19050.1"/>
    <property type="molecule type" value="Genomic_DNA"/>
</dbReference>
<feature type="binding site" description="axial binding residue" evidence="9">
    <location>
        <position position="85"/>
    </location>
    <ligand>
        <name>heme c</name>
        <dbReference type="ChEBI" id="CHEBI:61717"/>
        <label>1</label>
    </ligand>
    <ligandPart>
        <name>Fe</name>
        <dbReference type="ChEBI" id="CHEBI:18248"/>
    </ligandPart>
</feature>
<dbReference type="GO" id="GO:0042597">
    <property type="term" value="C:periplasmic space"/>
    <property type="evidence" value="ECO:0007669"/>
    <property type="project" value="UniProtKB-SubCell"/>
</dbReference>
<evidence type="ECO:0000256" key="6">
    <source>
        <dbReference type="ARBA" id="ARBA00023002"/>
    </source>
</evidence>
<protein>
    <submittedName>
        <fullName evidence="11">Cytochrome-c peroxidase</fullName>
    </submittedName>
</protein>
<evidence type="ECO:0000256" key="5">
    <source>
        <dbReference type="ARBA" id="ARBA00022764"/>
    </source>
</evidence>
<dbReference type="PIRSF" id="PIRSF000294">
    <property type="entry name" value="Cytochrome-c_peroxidase"/>
    <property type="match status" value="1"/>
</dbReference>
<keyword evidence="2 8" id="KW-0349">Heme</keyword>
<evidence type="ECO:0000313" key="11">
    <source>
        <dbReference type="EMBL" id="AXE19050.1"/>
    </source>
</evidence>
<dbReference type="AlphaFoldDB" id="A0A344TK79"/>
<dbReference type="SUPFAM" id="SSF46626">
    <property type="entry name" value="Cytochrome c"/>
    <property type="match status" value="2"/>
</dbReference>
<dbReference type="GO" id="GO:0046872">
    <property type="term" value="F:metal ion binding"/>
    <property type="evidence" value="ECO:0007669"/>
    <property type="project" value="UniProtKB-KW"/>
</dbReference>
<name>A0A344TK79_9BACT</name>
<feature type="binding site" description="covalent" evidence="8">
    <location>
        <position position="264"/>
    </location>
    <ligand>
        <name>heme c</name>
        <dbReference type="ChEBI" id="CHEBI:61717"/>
        <label>2</label>
    </ligand>
</feature>
<keyword evidence="5" id="KW-0574">Periplasm</keyword>